<name>A0A9N9VWP7_9HYPO</name>
<dbReference type="Proteomes" id="UP000696573">
    <property type="component" value="Unassembled WGS sequence"/>
</dbReference>
<evidence type="ECO:0000313" key="3">
    <source>
        <dbReference type="EMBL" id="CAH0033327.1"/>
    </source>
</evidence>
<feature type="compositionally biased region" description="Low complexity" evidence="1">
    <location>
        <begin position="328"/>
        <end position="340"/>
    </location>
</feature>
<feature type="region of interest" description="Disordered" evidence="1">
    <location>
        <begin position="326"/>
        <end position="435"/>
    </location>
</feature>
<dbReference type="OrthoDB" id="5077844at2759"/>
<accession>A0A9N9VWP7</accession>
<keyword evidence="4" id="KW-1185">Reference proteome</keyword>
<feature type="compositionally biased region" description="Polar residues" evidence="1">
    <location>
        <begin position="341"/>
        <end position="355"/>
    </location>
</feature>
<dbReference type="Gene3D" id="2.60.120.650">
    <property type="entry name" value="Cupin"/>
    <property type="match status" value="1"/>
</dbReference>
<feature type="compositionally biased region" description="Polar residues" evidence="1">
    <location>
        <begin position="411"/>
        <end position="435"/>
    </location>
</feature>
<feature type="domain" description="JmjC" evidence="2">
    <location>
        <begin position="643"/>
        <end position="814"/>
    </location>
</feature>
<dbReference type="EMBL" id="CABFNQ020000747">
    <property type="protein sequence ID" value="CAH0033327.1"/>
    <property type="molecule type" value="Genomic_DNA"/>
</dbReference>
<sequence length="848" mass="95034">MDSGTTDMNGTEADPNLFLFSDTRREHAKQFLEDLHSCENEPTRQRLCQEKRDELLAQKHDLKAEFAFYKSVFVRWIQYGVSEHGPEWREFATAANEGADNQTRCAKELKKAASYWGEDIVQNYVEGRGVSFAIRLALVAKVHQDFQTQALPRLQQLIRRRILLDRRNFKHALERIDLINAKLWTSDASYVKLNDHEKIELPFSNLKSSELPNGYVFDLHGLIVPGQPTVELSKALHTTDPGSLGENCISNERTVNRSRRTDAGSYDIILCPDQSNASSLVRCSSGDAHEHNQPSSILETTKIVGSVPTSQGEGPVQPGISRACVTISNSNDSPDASSAPTNLSSNGPVMQSAVHSPTCIKDPATQVPLERTAQTVESRRSSRIAAGKQAVYESAATTLRRTSRTTKTKTPNSENRNNQPKANEPSSDTQSEQQQYGLALARISQLAGELDKCSSLDEVPVAPDKRRATSVPLDVDKTHKRLRDQTVIGPRGFCPDALPQCDSVSDQVYLAQAVSEVSERAKDASGSRGARTAACLLPILKNCKHPNTDANCGALDLHLMSGIRAKKFLDSNTPDVPLITEGQQVFEWDNREKAIAEFLEWIGDDDKTVSVQIPSLKADSCSCEIHDLGQVRSRFLSSNNEDDPWNVLDCSCPVPSTLPSFLAGRNCQLLGRIRDQVLNGRSAERAQVSRDDWSEWKDIEYWALLSEGGHCTAPHMDSHGLATWITVQQGCFGFVWMSRPTRDQRREWMMDVEHYEDDQRWRYWILKPGQTVYFPSGTIHGVFRLRGEQTLALGGHILQWSGINQWVDVFHEQVRYPNSTNEDMEFPSRWFSATERLVRNRLGQSTRD</sequence>
<proteinExistence type="predicted"/>
<organism evidence="3 4">
    <name type="scientific">Clonostachys rhizophaga</name>
    <dbReference type="NCBI Taxonomy" id="160324"/>
    <lineage>
        <taxon>Eukaryota</taxon>
        <taxon>Fungi</taxon>
        <taxon>Dikarya</taxon>
        <taxon>Ascomycota</taxon>
        <taxon>Pezizomycotina</taxon>
        <taxon>Sordariomycetes</taxon>
        <taxon>Hypocreomycetidae</taxon>
        <taxon>Hypocreales</taxon>
        <taxon>Bionectriaceae</taxon>
        <taxon>Clonostachys</taxon>
    </lineage>
</organism>
<gene>
    <name evidence="3" type="ORF">CRHIZ90672A_00008670</name>
</gene>
<evidence type="ECO:0000259" key="2">
    <source>
        <dbReference type="PROSITE" id="PS51184"/>
    </source>
</evidence>
<dbReference type="SUPFAM" id="SSF51197">
    <property type="entry name" value="Clavaminate synthase-like"/>
    <property type="match status" value="1"/>
</dbReference>
<dbReference type="AlphaFoldDB" id="A0A9N9VWP7"/>
<comment type="caution">
    <text evidence="3">The sequence shown here is derived from an EMBL/GenBank/DDBJ whole genome shotgun (WGS) entry which is preliminary data.</text>
</comment>
<evidence type="ECO:0000256" key="1">
    <source>
        <dbReference type="SAM" id="MobiDB-lite"/>
    </source>
</evidence>
<protein>
    <recommendedName>
        <fullName evidence="2">JmjC domain-containing protein</fullName>
    </recommendedName>
</protein>
<dbReference type="InterPro" id="IPR003347">
    <property type="entry name" value="JmjC_dom"/>
</dbReference>
<evidence type="ECO:0000313" key="4">
    <source>
        <dbReference type="Proteomes" id="UP000696573"/>
    </source>
</evidence>
<reference evidence="3" key="1">
    <citation type="submission" date="2021-10" db="EMBL/GenBank/DDBJ databases">
        <authorList>
            <person name="Piombo E."/>
        </authorList>
    </citation>
    <scope>NUCLEOTIDE SEQUENCE</scope>
</reference>
<dbReference type="PROSITE" id="PS51184">
    <property type="entry name" value="JMJC"/>
    <property type="match status" value="1"/>
</dbReference>